<dbReference type="InterPro" id="IPR050312">
    <property type="entry name" value="IolE/XylAMocC-like"/>
</dbReference>
<sequence>MLRGLTKAGLGVIDSDLAFIQLAAKYGFQSVDLDAKTFINSYGIEEAKAILKKYDMQIGSINLPVEWRKSETEFRQGITQLVASAEAAAELGCKKCCTYILPSTDIKPSSLMALAVRRLRTCASILGTYGIRMGLEFVGPMHLRKIGEHPFVWTLEETIELSDAIGLPNVGILLDSYHWYTTGLTTKDIEKLRPDQIVHVHINDAYDLPIEELKDNDRLYVGDGVIDLQGFLTALKKIGFSGTVAQEVLTTEAPVGSVEEIIERTQKGYDAYMLGS</sequence>
<reference evidence="2 3" key="1">
    <citation type="submission" date="2022-04" db="EMBL/GenBank/DDBJ databases">
        <title>Gracilibacillus sp. isolated from saltern.</title>
        <authorList>
            <person name="Won M."/>
            <person name="Lee C.-M."/>
            <person name="Woen H.-Y."/>
            <person name="Kwon S.-W."/>
        </authorList>
    </citation>
    <scope>NUCLEOTIDE SEQUENCE [LARGE SCALE GENOMIC DNA]</scope>
    <source>
        <strain evidence="2 3">SSPM10-3</strain>
    </source>
</reference>
<keyword evidence="2" id="KW-0413">Isomerase</keyword>
<dbReference type="Proteomes" id="UP000831537">
    <property type="component" value="Chromosome"/>
</dbReference>
<evidence type="ECO:0000259" key="1">
    <source>
        <dbReference type="Pfam" id="PF01261"/>
    </source>
</evidence>
<proteinExistence type="predicted"/>
<evidence type="ECO:0000313" key="2">
    <source>
        <dbReference type="EMBL" id="UOQ86980.1"/>
    </source>
</evidence>
<dbReference type="InterPro" id="IPR013022">
    <property type="entry name" value="Xyl_isomerase-like_TIM-brl"/>
</dbReference>
<dbReference type="InterPro" id="IPR036237">
    <property type="entry name" value="Xyl_isomerase-like_sf"/>
</dbReference>
<dbReference type="PANTHER" id="PTHR12110">
    <property type="entry name" value="HYDROXYPYRUVATE ISOMERASE"/>
    <property type="match status" value="1"/>
</dbReference>
<dbReference type="EMBL" id="CP095071">
    <property type="protein sequence ID" value="UOQ86980.1"/>
    <property type="molecule type" value="Genomic_DNA"/>
</dbReference>
<dbReference type="SUPFAM" id="SSF51658">
    <property type="entry name" value="Xylose isomerase-like"/>
    <property type="match status" value="1"/>
</dbReference>
<dbReference type="RefSeq" id="WP_244747399.1">
    <property type="nucleotide sequence ID" value="NZ_CP095071.1"/>
</dbReference>
<dbReference type="GO" id="GO:0016853">
    <property type="term" value="F:isomerase activity"/>
    <property type="evidence" value="ECO:0007669"/>
    <property type="project" value="UniProtKB-KW"/>
</dbReference>
<gene>
    <name evidence="2" type="ORF">MUN87_08895</name>
</gene>
<protein>
    <submittedName>
        <fullName evidence="2">Sugar phosphate isomerase/epimerase</fullName>
    </submittedName>
</protein>
<dbReference type="Pfam" id="PF01261">
    <property type="entry name" value="AP_endonuc_2"/>
    <property type="match status" value="1"/>
</dbReference>
<accession>A0ABY4GRI6</accession>
<dbReference type="PANTHER" id="PTHR12110:SF48">
    <property type="entry name" value="BLL3656 PROTEIN"/>
    <property type="match status" value="1"/>
</dbReference>
<name>A0ABY4GRI6_9BACI</name>
<organism evidence="2 3">
    <name type="scientific">Gracilibacillus salinarum</name>
    <dbReference type="NCBI Taxonomy" id="2932255"/>
    <lineage>
        <taxon>Bacteria</taxon>
        <taxon>Bacillati</taxon>
        <taxon>Bacillota</taxon>
        <taxon>Bacilli</taxon>
        <taxon>Bacillales</taxon>
        <taxon>Bacillaceae</taxon>
        <taxon>Gracilibacillus</taxon>
    </lineage>
</organism>
<keyword evidence="3" id="KW-1185">Reference proteome</keyword>
<feature type="domain" description="Xylose isomerase-like TIM barrel" evidence="1">
    <location>
        <begin position="20"/>
        <end position="254"/>
    </location>
</feature>
<evidence type="ECO:0000313" key="3">
    <source>
        <dbReference type="Proteomes" id="UP000831537"/>
    </source>
</evidence>
<dbReference type="Gene3D" id="3.20.20.150">
    <property type="entry name" value="Divalent-metal-dependent TIM barrel enzymes"/>
    <property type="match status" value="1"/>
</dbReference>